<evidence type="ECO:0000313" key="2">
    <source>
        <dbReference type="Proteomes" id="UP001604277"/>
    </source>
</evidence>
<comment type="caution">
    <text evidence="1">The sequence shown here is derived from an EMBL/GenBank/DDBJ whole genome shotgun (WGS) entry which is preliminary data.</text>
</comment>
<dbReference type="AlphaFoldDB" id="A0ABD1WS85"/>
<dbReference type="Proteomes" id="UP001604277">
    <property type="component" value="Unassembled WGS sequence"/>
</dbReference>
<name>A0ABD1WS85_9LAMI</name>
<proteinExistence type="predicted"/>
<evidence type="ECO:0000313" key="1">
    <source>
        <dbReference type="EMBL" id="KAL2552556.1"/>
    </source>
</evidence>
<dbReference type="EMBL" id="JBFOLJ010000002">
    <property type="protein sequence ID" value="KAL2552556.1"/>
    <property type="molecule type" value="Genomic_DNA"/>
</dbReference>
<reference evidence="2" key="1">
    <citation type="submission" date="2024-07" db="EMBL/GenBank/DDBJ databases">
        <title>Two chromosome-level genome assemblies of Korean endemic species Abeliophyllum distichum and Forsythia ovata (Oleaceae).</title>
        <authorList>
            <person name="Jang H."/>
        </authorList>
    </citation>
    <scope>NUCLEOTIDE SEQUENCE [LARGE SCALE GENOMIC DNA]</scope>
</reference>
<sequence>MGHVDQAPCLDEGPSSGVSGIDYNFDDVLEDVSFASNTGGSAILDDPQKRCKQSFSNTKKAPIEKGTSALTKVGNLAKDDDCPIIDVEAKSELNAHCMNEHICVTFADKDPSVIRKSMFAFQR</sequence>
<keyword evidence="2" id="KW-1185">Reference proteome</keyword>
<gene>
    <name evidence="1" type="ORF">Fot_06175</name>
</gene>
<protein>
    <submittedName>
        <fullName evidence="1">Uncharacterized protein</fullName>
    </submittedName>
</protein>
<organism evidence="1 2">
    <name type="scientific">Forsythia ovata</name>
    <dbReference type="NCBI Taxonomy" id="205694"/>
    <lineage>
        <taxon>Eukaryota</taxon>
        <taxon>Viridiplantae</taxon>
        <taxon>Streptophyta</taxon>
        <taxon>Embryophyta</taxon>
        <taxon>Tracheophyta</taxon>
        <taxon>Spermatophyta</taxon>
        <taxon>Magnoliopsida</taxon>
        <taxon>eudicotyledons</taxon>
        <taxon>Gunneridae</taxon>
        <taxon>Pentapetalae</taxon>
        <taxon>asterids</taxon>
        <taxon>lamiids</taxon>
        <taxon>Lamiales</taxon>
        <taxon>Oleaceae</taxon>
        <taxon>Forsythieae</taxon>
        <taxon>Forsythia</taxon>
    </lineage>
</organism>
<accession>A0ABD1WS85</accession>